<proteinExistence type="inferred from homology"/>
<feature type="domain" description="Glycosyl transferase family 51" evidence="14">
    <location>
        <begin position="148"/>
        <end position="322"/>
    </location>
</feature>
<keyword evidence="4" id="KW-0121">Carboxypeptidase</keyword>
<evidence type="ECO:0000256" key="12">
    <source>
        <dbReference type="SAM" id="MobiDB-lite"/>
    </source>
</evidence>
<evidence type="ECO:0000256" key="9">
    <source>
        <dbReference type="ARBA" id="ARBA00023268"/>
    </source>
</evidence>
<dbReference type="Gene3D" id="1.10.3810.10">
    <property type="entry name" value="Biosynthetic peptidoglycan transglycosylase-like"/>
    <property type="match status" value="1"/>
</dbReference>
<dbReference type="InterPro" id="IPR023346">
    <property type="entry name" value="Lysozyme-like_dom_sf"/>
</dbReference>
<keyword evidence="8" id="KW-0378">Hydrolase</keyword>
<keyword evidence="9" id="KW-0511">Multifunctional enzyme</keyword>
<evidence type="ECO:0000256" key="8">
    <source>
        <dbReference type="ARBA" id="ARBA00022801"/>
    </source>
</evidence>
<reference evidence="15 16" key="1">
    <citation type="submission" date="2024-09" db="EMBL/GenBank/DDBJ databases">
        <title>Nodulacao em especies de Leguminosae Basais da Amazonia e Caracterizacao dos Rizobios e Bacterias Associadas aos Nodulos.</title>
        <authorList>
            <person name="Jambeiro I.C.A."/>
            <person name="Lopes I.S."/>
            <person name="Aguiar E.R.G.R."/>
            <person name="Santos A.F.J."/>
            <person name="Dos Santos J.M.F."/>
            <person name="Gross E."/>
        </authorList>
    </citation>
    <scope>NUCLEOTIDE SEQUENCE [LARGE SCALE GENOMIC DNA]</scope>
    <source>
        <strain evidence="15 16">BRUESC1165</strain>
    </source>
</reference>
<dbReference type="PANTHER" id="PTHR32282:SF33">
    <property type="entry name" value="PEPTIDOGLYCAN GLYCOSYLTRANSFERASE"/>
    <property type="match status" value="1"/>
</dbReference>
<dbReference type="Pfam" id="PF00912">
    <property type="entry name" value="Transgly"/>
    <property type="match status" value="1"/>
</dbReference>
<evidence type="ECO:0000256" key="1">
    <source>
        <dbReference type="ARBA" id="ARBA00004752"/>
    </source>
</evidence>
<comment type="similarity">
    <text evidence="3">In the N-terminal section; belongs to the glycosyltransferase 51 family.</text>
</comment>
<dbReference type="Gene3D" id="3.40.710.10">
    <property type="entry name" value="DD-peptidase/beta-lactamase superfamily"/>
    <property type="match status" value="2"/>
</dbReference>
<dbReference type="InterPro" id="IPR012338">
    <property type="entry name" value="Beta-lactam/transpept-like"/>
</dbReference>
<evidence type="ECO:0000313" key="16">
    <source>
        <dbReference type="Proteomes" id="UP001593940"/>
    </source>
</evidence>
<dbReference type="EC" id="2.4.99.28" evidence="10"/>
<comment type="catalytic activity">
    <reaction evidence="11">
        <text>[GlcNAc-(1-&gt;4)-Mur2Ac(oyl-L-Ala-gamma-D-Glu-L-Lys-D-Ala-D-Ala)](n)-di-trans,octa-cis-undecaprenyl diphosphate + beta-D-GlcNAc-(1-&gt;4)-Mur2Ac(oyl-L-Ala-gamma-D-Glu-L-Lys-D-Ala-D-Ala)-di-trans,octa-cis-undecaprenyl diphosphate = [GlcNAc-(1-&gt;4)-Mur2Ac(oyl-L-Ala-gamma-D-Glu-L-Lys-D-Ala-D-Ala)](n+1)-di-trans,octa-cis-undecaprenyl diphosphate + di-trans,octa-cis-undecaprenyl diphosphate + H(+)</text>
        <dbReference type="Rhea" id="RHEA:23708"/>
        <dbReference type="Rhea" id="RHEA-COMP:9602"/>
        <dbReference type="Rhea" id="RHEA-COMP:9603"/>
        <dbReference type="ChEBI" id="CHEBI:15378"/>
        <dbReference type="ChEBI" id="CHEBI:58405"/>
        <dbReference type="ChEBI" id="CHEBI:60033"/>
        <dbReference type="ChEBI" id="CHEBI:78435"/>
        <dbReference type="EC" id="2.4.99.28"/>
    </reaction>
</comment>
<comment type="pathway">
    <text evidence="1">Cell wall biogenesis; peptidoglycan biosynthesis.</text>
</comment>
<keyword evidence="7" id="KW-0808">Transferase</keyword>
<evidence type="ECO:0000256" key="3">
    <source>
        <dbReference type="ARBA" id="ARBA00007739"/>
    </source>
</evidence>
<evidence type="ECO:0000259" key="14">
    <source>
        <dbReference type="Pfam" id="PF00912"/>
    </source>
</evidence>
<organism evidence="15 16">
    <name type="scientific">Microvirga arabica</name>
    <dbReference type="NCBI Taxonomy" id="1128671"/>
    <lineage>
        <taxon>Bacteria</taxon>
        <taxon>Pseudomonadati</taxon>
        <taxon>Pseudomonadota</taxon>
        <taxon>Alphaproteobacteria</taxon>
        <taxon>Hyphomicrobiales</taxon>
        <taxon>Methylobacteriaceae</taxon>
        <taxon>Microvirga</taxon>
    </lineage>
</organism>
<evidence type="ECO:0000256" key="4">
    <source>
        <dbReference type="ARBA" id="ARBA00022645"/>
    </source>
</evidence>
<evidence type="ECO:0000256" key="5">
    <source>
        <dbReference type="ARBA" id="ARBA00022670"/>
    </source>
</evidence>
<evidence type="ECO:0000256" key="2">
    <source>
        <dbReference type="ARBA" id="ARBA00007090"/>
    </source>
</evidence>
<name>A0ABV6YHS9_9HYPH</name>
<evidence type="ECO:0000256" key="11">
    <source>
        <dbReference type="ARBA" id="ARBA00049902"/>
    </source>
</evidence>
<keyword evidence="6" id="KW-0328">Glycosyltransferase</keyword>
<dbReference type="InterPro" id="IPR036950">
    <property type="entry name" value="PBP_transglycosylase"/>
</dbReference>
<dbReference type="Proteomes" id="UP001593940">
    <property type="component" value="Unassembled WGS sequence"/>
</dbReference>
<evidence type="ECO:0000256" key="6">
    <source>
        <dbReference type="ARBA" id="ARBA00022676"/>
    </source>
</evidence>
<accession>A0ABV6YHS9</accession>
<dbReference type="InterPro" id="IPR001264">
    <property type="entry name" value="Glyco_trans_51"/>
</dbReference>
<comment type="similarity">
    <text evidence="2">In the C-terminal section; belongs to the transpeptidase family.</text>
</comment>
<dbReference type="SUPFAM" id="SSF56601">
    <property type="entry name" value="beta-lactamase/transpeptidase-like"/>
    <property type="match status" value="1"/>
</dbReference>
<dbReference type="PANTHER" id="PTHR32282">
    <property type="entry name" value="BINDING PROTEIN TRANSPEPTIDASE, PUTATIVE-RELATED"/>
    <property type="match status" value="1"/>
</dbReference>
<protein>
    <recommendedName>
        <fullName evidence="10">peptidoglycan glycosyltransferase</fullName>
        <ecNumber evidence="10">2.4.99.28</ecNumber>
    </recommendedName>
</protein>
<dbReference type="Pfam" id="PF00905">
    <property type="entry name" value="Transpeptidase"/>
    <property type="match status" value="2"/>
</dbReference>
<dbReference type="EMBL" id="JBHOMY010000127">
    <property type="protein sequence ID" value="MFC1460842.1"/>
    <property type="molecule type" value="Genomic_DNA"/>
</dbReference>
<dbReference type="InterPro" id="IPR050396">
    <property type="entry name" value="Glycosyltr_51/Transpeptidase"/>
</dbReference>
<evidence type="ECO:0000259" key="13">
    <source>
        <dbReference type="Pfam" id="PF00905"/>
    </source>
</evidence>
<dbReference type="InterPro" id="IPR001460">
    <property type="entry name" value="PCN-bd_Tpept"/>
</dbReference>
<comment type="caution">
    <text evidence="15">The sequence shown here is derived from an EMBL/GenBank/DDBJ whole genome shotgun (WGS) entry which is preliminary data.</text>
</comment>
<feature type="domain" description="Penicillin-binding protein transpeptidase" evidence="13">
    <location>
        <begin position="683"/>
        <end position="818"/>
    </location>
</feature>
<gene>
    <name evidence="15" type="ORF">ACETIH_29820</name>
</gene>
<sequence>MSAILVKIFATALTLSQVLVDPETVKTSFDPARDQGQVAEILKSGCTHMRRAFDIEDINLDDLIATAMDDPQAVTGDLKVLQGLSFNDLHASYRQFCKGETVEPAPVDLGEVISYYNAAVAGLPDAGKLKGLKLPGVSVVLDGNGKRFAEVFEPDHRRIWVSLADIPQSVRQAFVSAEDKRFHQHRGIDERGVIRAFMGNMANPGRPAGGSTITQQVAKNLLVGDDVTYDRKMREMIVASRIERVLSKAEILEIYLNLIYLGRSSWGIEMAAQSYFGKSAKALSVSEGALLAGLAKGPNYYNPDTKPERAQERMAYVLSRMQEDGFLKPEQVQQAVAFLPGRAPYERTRRTMGFHFVDHVSRDARTLAGIESLTAGGYTVRTTINAALQQETEAALQDGLARYELSIGRQRYQGPEANIAEAVRALEGSKDPEEKMPAWQRALKAVRLPLYDVHWTAAVVIEKGRDRKTKANVLRVGLADGRVLPLNAWEAARRELKLHDVVRVRVVEQKGKGAMRADLRTPPSVQGGAVVLENRTGRILAMTGGFSYPLSQLNRASQAHRQPGSAFKPLTYLAALSKGLQPNTLIWDAPLTLPPVGGGAHARAGDYWSPKNFDGGRSGIMTLRRALENSKNLVTARLLDGAIETRPEESLERVCELALEAQLYLECTPHYPFVLGAQPVRMLDLAAFYAAIANEGAMPVPHAIEAVEQGGQVIYGRKARPLTRLGSADAAAFYQLKSMLQGVLERGTARSLKTLAPYAAGKTGTSDKENDAWFVGFTNDVTIAVWVGHDNADGKRRTLGRGQTGGKVAAPIFQAILQAAWEYHAPKAPLSPPSPQAAKQLIAMPIDLNTGDRLTDGRKGFMEHFRLNWFGRLAETQFRLVPQSEVFAFRNPDPWSDGEDRGGPDYYEDGPYAQGPGWLESPRQSAPPARRQAEPERDFRWWWEDEAPRRPRRIDPDYFWRNGQVY</sequence>
<evidence type="ECO:0000313" key="15">
    <source>
        <dbReference type="EMBL" id="MFC1460842.1"/>
    </source>
</evidence>
<evidence type="ECO:0000256" key="7">
    <source>
        <dbReference type="ARBA" id="ARBA00022679"/>
    </source>
</evidence>
<evidence type="ECO:0000256" key="10">
    <source>
        <dbReference type="ARBA" id="ARBA00044770"/>
    </source>
</evidence>
<keyword evidence="16" id="KW-1185">Reference proteome</keyword>
<keyword evidence="5" id="KW-0645">Protease</keyword>
<dbReference type="SUPFAM" id="SSF53955">
    <property type="entry name" value="Lysozyme-like"/>
    <property type="match status" value="1"/>
</dbReference>
<feature type="region of interest" description="Disordered" evidence="12">
    <location>
        <begin position="889"/>
        <end position="936"/>
    </location>
</feature>
<dbReference type="RefSeq" id="WP_377031954.1">
    <property type="nucleotide sequence ID" value="NZ_JBHOMY010000127.1"/>
</dbReference>
<feature type="domain" description="Penicillin-binding protein transpeptidase" evidence="13">
    <location>
        <begin position="527"/>
        <end position="638"/>
    </location>
</feature>